<name>A0ACC4ZZU3_9BACL</name>
<accession>A0ACC4ZZU3</accession>
<reference evidence="1 2" key="1">
    <citation type="journal article" date="2016" name="Front. Microbiol.">
        <title>Genomic Resource of Rice Seed Associated Bacteria.</title>
        <authorList>
            <person name="Midha S."/>
            <person name="Bansal K."/>
            <person name="Sharma S."/>
            <person name="Kumar N."/>
            <person name="Patil P.P."/>
            <person name="Chaudhry V."/>
            <person name="Patil P.B."/>
        </authorList>
    </citation>
    <scope>NUCLEOTIDE SEQUENCE [LARGE SCALE GENOMIC DNA]</scope>
    <source>
        <strain evidence="1 2">NS115</strain>
    </source>
</reference>
<sequence>MAFDLIARLRLIDNLSGPLDQATGGLKRMGKIAAGVGSAIAAIGAGAAVMSSVNKAMDFEQQMDSVASLDTAMKKGSEGYARMQALALEMGAKTKYSALEAAQGMEELVKAGLSVDQIDKQGGLEAALNLATAGGLNLAEAAEIMSTSLNAYKDNNLSAADAANLLAGTANASATDVHDLKYSLSAVSAVANGVGMSFRDTNIALGLFANNGIKGSDAGTSLKTMLNNLQPGTKAQTLLMKKLGIVTADGANRFYDAKGNLKDLRNIAGILQTSMKNLTNQQRAAALETLFGSDAVRAGNILYKEGAAGVSEFSAKLKDAPTALDVATSKMDNAKGAIEQFQGAMETLQIAALLPTMPLIKKVALAAADLTGKLTTWLASDQAKAWGARITATVNAVKSVFTGFMKMMSGNAIGGIDDLIKGGFSVDQATVIAKILFVIRDAVDGVKAFIVSATPVVQASLSQWGKFFSDIWKAVQPMLPTIVPALSAVGQAFLSLMSAVQPLGSAIMGFIVTIVNAFMSQWPTIVSVVSQVWANLQPIFNLLKSILSAVGVAIGVVADVFAYMWPDILAIVQKAAPPISKLIGNIADIVSFLINNIVKPLLPLLGAMFKTQWDILKPVLKFIWDAIIKIVDAINAVIDG</sequence>
<comment type="caution">
    <text evidence="1">The sequence shown here is derived from an EMBL/GenBank/DDBJ whole genome shotgun (WGS) entry which is preliminary data.</text>
</comment>
<protein>
    <submittedName>
        <fullName evidence="1">Uncharacterized protein</fullName>
    </submittedName>
</protein>
<evidence type="ECO:0000313" key="2">
    <source>
        <dbReference type="Proteomes" id="UP000074866"/>
    </source>
</evidence>
<keyword evidence="2" id="KW-1185">Reference proteome</keyword>
<feature type="non-terminal residue" evidence="1">
    <location>
        <position position="640"/>
    </location>
</feature>
<organism evidence="1 2">
    <name type="scientific">Paenibacillus jamilae</name>
    <dbReference type="NCBI Taxonomy" id="114136"/>
    <lineage>
        <taxon>Bacteria</taxon>
        <taxon>Bacillati</taxon>
        <taxon>Bacillota</taxon>
        <taxon>Bacilli</taxon>
        <taxon>Bacillales</taxon>
        <taxon>Paenibacillaceae</taxon>
        <taxon>Paenibacillus</taxon>
    </lineage>
</organism>
<proteinExistence type="predicted"/>
<dbReference type="EMBL" id="LDRX01000015">
    <property type="protein sequence ID" value="KTS84483.1"/>
    <property type="molecule type" value="Genomic_DNA"/>
</dbReference>
<evidence type="ECO:0000313" key="1">
    <source>
        <dbReference type="EMBL" id="KTS84483.1"/>
    </source>
</evidence>
<gene>
    <name evidence="1" type="ORF">NS115_03925</name>
</gene>
<dbReference type="Proteomes" id="UP000074866">
    <property type="component" value="Unassembled WGS sequence"/>
</dbReference>